<dbReference type="OrthoDB" id="1922150at2759"/>
<reference evidence="1 2" key="1">
    <citation type="submission" date="2016-09" db="EMBL/GenBank/DDBJ databases">
        <title>The draft genome of Dichanthelium oligosanthes: A C3 panicoid grass species.</title>
        <authorList>
            <person name="Studer A.J."/>
            <person name="Schnable J.C."/>
            <person name="Brutnell T.P."/>
        </authorList>
    </citation>
    <scope>NUCLEOTIDE SEQUENCE [LARGE SCALE GENOMIC DNA]</scope>
    <source>
        <strain evidence="2">cv. Kellogg 1175</strain>
        <tissue evidence="1">Leaf</tissue>
    </source>
</reference>
<name>A0A1E5UV62_9POAL</name>
<proteinExistence type="predicted"/>
<sequence>MAQHKEADAEANEAMARQFRPIAPRPLPPSSPPLPNGAMVSSFLLQSRERGWQDHHLMPSPVLKRERDAIYYLAAPTLWAANDAEPPAVTRGWCIPENILPSCEERFWSLSIEGSSALPWAPSPDVGRWFLVEHDLISKLHVPKVIRPRPARPRRTTINIDCSNIFKATNFAVPLITSKKTAREVEVEMERLDALPTIVSGCNNIRVHLTNDAYKAMVGQTVCPWLDTLPGTGASRRINGEVVLEVHRFNTTSRLPSTGDAFPCTARISWECEDAIASLTVPCAVEGLTGNSVDYCFIWRFDSRRASILYCIA</sequence>
<dbReference type="PANTHER" id="PTHR33595:SF19">
    <property type="entry name" value="IG-LIKE DOMAIN-CONTAINING PROTEIN"/>
    <property type="match status" value="1"/>
</dbReference>
<dbReference type="PANTHER" id="PTHR33595">
    <property type="entry name" value="VON WILLEBRAND FACTOR A DOMAIN PROTEIN"/>
    <property type="match status" value="1"/>
</dbReference>
<gene>
    <name evidence="1" type="ORF">BAE44_0022228</name>
</gene>
<dbReference type="EMBL" id="LWDX02062022">
    <property type="protein sequence ID" value="OEL16753.1"/>
    <property type="molecule type" value="Genomic_DNA"/>
</dbReference>
<dbReference type="STRING" id="888268.A0A1E5UV62"/>
<keyword evidence="2" id="KW-1185">Reference proteome</keyword>
<dbReference type="Proteomes" id="UP000095767">
    <property type="component" value="Unassembled WGS sequence"/>
</dbReference>
<evidence type="ECO:0000313" key="2">
    <source>
        <dbReference type="Proteomes" id="UP000095767"/>
    </source>
</evidence>
<comment type="caution">
    <text evidence="1">The sequence shown here is derived from an EMBL/GenBank/DDBJ whole genome shotgun (WGS) entry which is preliminary data.</text>
</comment>
<dbReference type="AlphaFoldDB" id="A0A1E5UV62"/>
<organism evidence="1 2">
    <name type="scientific">Dichanthelium oligosanthes</name>
    <dbReference type="NCBI Taxonomy" id="888268"/>
    <lineage>
        <taxon>Eukaryota</taxon>
        <taxon>Viridiplantae</taxon>
        <taxon>Streptophyta</taxon>
        <taxon>Embryophyta</taxon>
        <taxon>Tracheophyta</taxon>
        <taxon>Spermatophyta</taxon>
        <taxon>Magnoliopsida</taxon>
        <taxon>Liliopsida</taxon>
        <taxon>Poales</taxon>
        <taxon>Poaceae</taxon>
        <taxon>PACMAD clade</taxon>
        <taxon>Panicoideae</taxon>
        <taxon>Panicodae</taxon>
        <taxon>Paniceae</taxon>
        <taxon>Dichantheliinae</taxon>
        <taxon>Dichanthelium</taxon>
    </lineage>
</organism>
<protein>
    <submittedName>
        <fullName evidence="1">Uncharacterized protein</fullName>
    </submittedName>
</protein>
<evidence type="ECO:0000313" key="1">
    <source>
        <dbReference type="EMBL" id="OEL16753.1"/>
    </source>
</evidence>
<accession>A0A1E5UV62</accession>